<feature type="chain" id="PRO_5028799842" evidence="1">
    <location>
        <begin position="25"/>
        <end position="397"/>
    </location>
</feature>
<dbReference type="Pfam" id="PF13609">
    <property type="entry name" value="Porin_4"/>
    <property type="match status" value="1"/>
</dbReference>
<protein>
    <submittedName>
        <fullName evidence="3">Porin</fullName>
    </submittedName>
</protein>
<dbReference type="RefSeq" id="WP_163683258.1">
    <property type="nucleotide sequence ID" value="NZ_JAAIYP010000048.1"/>
</dbReference>
<dbReference type="SUPFAM" id="SSF56935">
    <property type="entry name" value="Porins"/>
    <property type="match status" value="1"/>
</dbReference>
<gene>
    <name evidence="3" type="ORF">G4223_19635</name>
</gene>
<reference evidence="3 4" key="1">
    <citation type="submission" date="2020-02" db="EMBL/GenBank/DDBJ databases">
        <authorList>
            <person name="Dziuba M."/>
            <person name="Kuznetsov B."/>
            <person name="Mardanov A."/>
            <person name="Ravin N."/>
            <person name="Grouzdev D."/>
        </authorList>
    </citation>
    <scope>NUCLEOTIDE SEQUENCE [LARGE SCALE GENOMIC DNA]</scope>
    <source>
        <strain evidence="3 4">SpK</strain>
    </source>
</reference>
<accession>A0A7C9UYX2</accession>
<evidence type="ECO:0000256" key="1">
    <source>
        <dbReference type="SAM" id="SignalP"/>
    </source>
</evidence>
<evidence type="ECO:0000259" key="2">
    <source>
        <dbReference type="Pfam" id="PF13609"/>
    </source>
</evidence>
<dbReference type="GO" id="GO:0016020">
    <property type="term" value="C:membrane"/>
    <property type="evidence" value="ECO:0007669"/>
    <property type="project" value="InterPro"/>
</dbReference>
<evidence type="ECO:0000313" key="3">
    <source>
        <dbReference type="EMBL" id="NFV82329.1"/>
    </source>
</evidence>
<keyword evidence="1" id="KW-0732">Signal</keyword>
<feature type="domain" description="Porin" evidence="2">
    <location>
        <begin position="12"/>
        <end position="373"/>
    </location>
</feature>
<dbReference type="EMBL" id="JAAIYP010000048">
    <property type="protein sequence ID" value="NFV82329.1"/>
    <property type="molecule type" value="Genomic_DNA"/>
</dbReference>
<dbReference type="GO" id="GO:0015288">
    <property type="term" value="F:porin activity"/>
    <property type="evidence" value="ECO:0007669"/>
    <property type="project" value="InterPro"/>
</dbReference>
<proteinExistence type="predicted"/>
<keyword evidence="4" id="KW-1185">Reference proteome</keyword>
<dbReference type="InterPro" id="IPR033900">
    <property type="entry name" value="Gram_neg_porin_domain"/>
</dbReference>
<feature type="signal peptide" evidence="1">
    <location>
        <begin position="1"/>
        <end position="24"/>
    </location>
</feature>
<comment type="caution">
    <text evidence="3">The sequence shown here is derived from an EMBL/GenBank/DDBJ whole genome shotgun (WGS) entry which is preliminary data.</text>
</comment>
<dbReference type="AlphaFoldDB" id="A0A7C9UYX2"/>
<sequence>MKKSVAAGTALVAVAVLSAGSAQASEKISLRLGGYSKWWVVGAWESDSYQGATQTDENSVDVKGDNEIYFQGSTTLDNGLQIGIDIQLEGGGHSVSNSRAANAGADMIDESYVWLAGGFGKLELGSKNNGAYQLHVTAPDAAGNWNEEGLMADALAIPTHISGISPLQHGWDTTAILTDNDSEGVTYFTPSLYGLTLAATYKPSSSEDNRGTVNLSTGATAGAVTGEFYALGGLYAETFGDVGVKLSAGWASYDFNVPSSTSADSGDDHVFEYSLGGQLSYAGFTFGSSYRRVLADRGNLQATADLDLNAQAWDLGLQYAFDRYAVSMAYYRSEASGSDATESRDVIEFYLLSGKYALGPGVDLLASIGHANYTSEDHQLAEENDGWTVMSGLSLTF</sequence>
<evidence type="ECO:0000313" key="4">
    <source>
        <dbReference type="Proteomes" id="UP000480684"/>
    </source>
</evidence>
<dbReference type="Proteomes" id="UP000480684">
    <property type="component" value="Unassembled WGS sequence"/>
</dbReference>
<name>A0A7C9UYX2_9PROT</name>
<dbReference type="Gene3D" id="2.40.160.10">
    <property type="entry name" value="Porin"/>
    <property type="match status" value="1"/>
</dbReference>
<dbReference type="InterPro" id="IPR023614">
    <property type="entry name" value="Porin_dom_sf"/>
</dbReference>
<organism evidence="3 4">
    <name type="scientific">Magnetospirillum aberrantis SpK</name>
    <dbReference type="NCBI Taxonomy" id="908842"/>
    <lineage>
        <taxon>Bacteria</taxon>
        <taxon>Pseudomonadati</taxon>
        <taxon>Pseudomonadota</taxon>
        <taxon>Alphaproteobacteria</taxon>
        <taxon>Rhodospirillales</taxon>
        <taxon>Rhodospirillaceae</taxon>
        <taxon>Magnetospirillum</taxon>
    </lineage>
</organism>